<evidence type="ECO:0000313" key="5">
    <source>
        <dbReference type="Proteomes" id="UP000067422"/>
    </source>
</evidence>
<name>A0ABN4KVN7_VIBHA</name>
<dbReference type="InterPro" id="IPR050396">
    <property type="entry name" value="Glycosyltr_51/Transpeptidase"/>
</dbReference>
<dbReference type="PANTHER" id="PTHR32282:SF33">
    <property type="entry name" value="PEPTIDOGLYCAN GLYCOSYLTRANSFERASE"/>
    <property type="match status" value="1"/>
</dbReference>
<proteinExistence type="predicted"/>
<dbReference type="PANTHER" id="PTHR32282">
    <property type="entry name" value="BINDING PROTEIN TRANSPEPTIDASE, PUTATIVE-RELATED"/>
    <property type="match status" value="1"/>
</dbReference>
<evidence type="ECO:0000256" key="2">
    <source>
        <dbReference type="ARBA" id="ARBA00022679"/>
    </source>
</evidence>
<evidence type="ECO:0000259" key="3">
    <source>
        <dbReference type="Pfam" id="PF00905"/>
    </source>
</evidence>
<dbReference type="InterPro" id="IPR012338">
    <property type="entry name" value="Beta-lactam/transpept-like"/>
</dbReference>
<keyword evidence="5" id="KW-1185">Reference proteome</keyword>
<reference evidence="4" key="1">
    <citation type="submission" date="2018-01" db="EMBL/GenBank/DDBJ databases">
        <title>FDA dAtabase for Regulatory Grade micrObial Sequences (FDA-ARGOS): Supporting development and validation of Infectious Disease Dx tests.</title>
        <authorList>
            <person name="Hoffmann M."/>
            <person name="Allard M."/>
            <person name="Evans P."/>
            <person name="Brown E."/>
            <person name="Tallon L."/>
            <person name="Sadzewicz L."/>
            <person name="Sengamalay N."/>
            <person name="Ott S."/>
            <person name="Godinez A."/>
            <person name="Nagaraj S."/>
            <person name="Vyas G."/>
            <person name="Aluvathingal J."/>
            <person name="Nadendla S."/>
            <person name="Geyer C."/>
            <person name="Sichtig H."/>
        </authorList>
    </citation>
    <scope>NUCLEOTIDE SEQUENCE</scope>
    <source>
        <strain evidence="4">FDAARGOS_107</strain>
    </source>
</reference>
<dbReference type="SUPFAM" id="SSF56601">
    <property type="entry name" value="beta-lactamase/transpeptidase-like"/>
    <property type="match status" value="1"/>
</dbReference>
<dbReference type="InterPro" id="IPR001460">
    <property type="entry name" value="PCN-bd_Tpept"/>
</dbReference>
<sequence>MNDRIVQARRALILEQIAGSSSSKPLFSHINKLGFSAEARTLAIAVMKVESTARPWWFRLVEATVAMVSAALSLLTGHLPRNYTVGPLQLGIKTSLEWTNSELTPFNYIRRLCLLLQAKGSLRIFRCGYRVHLRSIRADKTSLLEFSEFYNGKQSIKNCSVPYHEALLVAIESIKGASIIDVARNDNRLNIMQTDNRKDAALSIERAVKKRLHSIQESSEDGELISAVVVLCSNKTRKVIHSIYVGPDVELQPALQQRRLVGSILKVPLYTCYIEQFKSTINETFNDKPIKVISDGQVLQPRNADHKYRGPVTVKYSFAYSINTVALQILEKLKVERFISYLRKSGVHIPLPNSPLLALGAVHLTIWEVLALFSPIMTGGYLSWVSNDDSRQVSPLNNGARVSSRRTIETMKDLLKETAVDGTAGYLLNKDPHSLGGKTGTSEKNRDLWFVGAIDEDTYGAVWIGRHDGQPLVANDHIPISASRFAVPMWSDVVSAYKECTR</sequence>
<dbReference type="Gene3D" id="3.40.710.10">
    <property type="entry name" value="DD-peptidase/beta-lactamase superfamily"/>
    <property type="match status" value="1"/>
</dbReference>
<dbReference type="RefSeq" id="WP_061065281.1">
    <property type="nucleotide sequence ID" value="NZ_CP014038.2"/>
</dbReference>
<feature type="domain" description="Penicillin-binding protein transpeptidase" evidence="3">
    <location>
        <begin position="252"/>
        <end position="457"/>
    </location>
</feature>
<evidence type="ECO:0000313" key="4">
    <source>
        <dbReference type="EMBL" id="AMF97036.1"/>
    </source>
</evidence>
<dbReference type="EMBL" id="CP014038">
    <property type="protein sequence ID" value="AMF97036.1"/>
    <property type="molecule type" value="Genomic_DNA"/>
</dbReference>
<keyword evidence="1" id="KW-0328">Glycosyltransferase</keyword>
<keyword evidence="2" id="KW-0808">Transferase</keyword>
<protein>
    <submittedName>
        <fullName evidence="4">Penicillin-binding protein</fullName>
    </submittedName>
</protein>
<evidence type="ECO:0000256" key="1">
    <source>
        <dbReference type="ARBA" id="ARBA00022676"/>
    </source>
</evidence>
<dbReference type="Pfam" id="PF00905">
    <property type="entry name" value="Transpeptidase"/>
    <property type="match status" value="1"/>
</dbReference>
<organism evidence="4 5">
    <name type="scientific">Vibrio harveyi</name>
    <name type="common">Beneckea harveyi</name>
    <dbReference type="NCBI Taxonomy" id="669"/>
    <lineage>
        <taxon>Bacteria</taxon>
        <taxon>Pseudomonadati</taxon>
        <taxon>Pseudomonadota</taxon>
        <taxon>Gammaproteobacteria</taxon>
        <taxon>Vibrionales</taxon>
        <taxon>Vibrionaceae</taxon>
        <taxon>Vibrio</taxon>
    </lineage>
</organism>
<dbReference type="Proteomes" id="UP000067422">
    <property type="component" value="Chromosome 1"/>
</dbReference>
<accession>A0ABN4KVN7</accession>
<gene>
    <name evidence="4" type="ORF">AL538_04430</name>
</gene>